<evidence type="ECO:0000313" key="1">
    <source>
        <dbReference type="EMBL" id="KAJ9065001.1"/>
    </source>
</evidence>
<dbReference type="EMBL" id="QTSX02004393">
    <property type="protein sequence ID" value="KAJ9065001.1"/>
    <property type="molecule type" value="Genomic_DNA"/>
</dbReference>
<reference evidence="1" key="1">
    <citation type="submission" date="2022-04" db="EMBL/GenBank/DDBJ databases">
        <title>Genome of the entomopathogenic fungus Entomophthora muscae.</title>
        <authorList>
            <person name="Elya C."/>
            <person name="Lovett B.R."/>
            <person name="Lee E."/>
            <person name="Macias A.M."/>
            <person name="Hajek A.E."/>
            <person name="De Bivort B.L."/>
            <person name="Kasson M.T."/>
            <person name="De Fine Licht H.H."/>
            <person name="Stajich J.E."/>
        </authorList>
    </citation>
    <scope>NUCLEOTIDE SEQUENCE</scope>
    <source>
        <strain evidence="1">Berkeley</strain>
    </source>
</reference>
<gene>
    <name evidence="1" type="ORF">DSO57_1024522</name>
</gene>
<organism evidence="1 2">
    <name type="scientific">Entomophthora muscae</name>
    <dbReference type="NCBI Taxonomy" id="34485"/>
    <lineage>
        <taxon>Eukaryota</taxon>
        <taxon>Fungi</taxon>
        <taxon>Fungi incertae sedis</taxon>
        <taxon>Zoopagomycota</taxon>
        <taxon>Entomophthoromycotina</taxon>
        <taxon>Entomophthoromycetes</taxon>
        <taxon>Entomophthorales</taxon>
        <taxon>Entomophthoraceae</taxon>
        <taxon>Entomophthora</taxon>
    </lineage>
</organism>
<proteinExistence type="predicted"/>
<keyword evidence="2" id="KW-1185">Reference proteome</keyword>
<accession>A0ACC2SS59</accession>
<name>A0ACC2SS59_9FUNG</name>
<sequence length="58" mass="6554">MATQPPSGLPQISSGLKMWASEIWTTIRSQDIDAVLSFDTPSVIRVRDRYLGAIYHYL</sequence>
<comment type="caution">
    <text evidence="1">The sequence shown here is derived from an EMBL/GenBank/DDBJ whole genome shotgun (WGS) entry which is preliminary data.</text>
</comment>
<dbReference type="Proteomes" id="UP001165960">
    <property type="component" value="Unassembled WGS sequence"/>
</dbReference>
<evidence type="ECO:0000313" key="2">
    <source>
        <dbReference type="Proteomes" id="UP001165960"/>
    </source>
</evidence>
<protein>
    <submittedName>
        <fullName evidence="1">Uncharacterized protein</fullName>
    </submittedName>
</protein>